<dbReference type="InterPro" id="IPR022642">
    <property type="entry name" value="CheR_C"/>
</dbReference>
<dbReference type="InterPro" id="IPR029063">
    <property type="entry name" value="SAM-dependent_MTases_sf"/>
</dbReference>
<dbReference type="AlphaFoldDB" id="A0A9D1PYW3"/>
<feature type="domain" description="CheB-type methylesterase" evidence="3">
    <location>
        <begin position="9"/>
        <end position="197"/>
    </location>
</feature>
<dbReference type="Gene3D" id="3.40.50.180">
    <property type="entry name" value="Methylesterase CheB, C-terminal domain"/>
    <property type="match status" value="1"/>
</dbReference>
<feature type="active site" evidence="1">
    <location>
        <position position="139"/>
    </location>
</feature>
<dbReference type="PROSITE" id="PS50123">
    <property type="entry name" value="CHER"/>
    <property type="match status" value="1"/>
</dbReference>
<gene>
    <name evidence="5" type="ORF">H9894_08670</name>
</gene>
<dbReference type="CDD" id="cd16434">
    <property type="entry name" value="CheB-CheR_fusion"/>
    <property type="match status" value="1"/>
</dbReference>
<comment type="caution">
    <text evidence="5">The sequence shown here is derived from an EMBL/GenBank/DDBJ whole genome shotgun (WGS) entry which is preliminary data.</text>
</comment>
<dbReference type="GO" id="GO:0008757">
    <property type="term" value="F:S-adenosylmethionine-dependent methyltransferase activity"/>
    <property type="evidence" value="ECO:0007669"/>
    <property type="project" value="InterPro"/>
</dbReference>
<protein>
    <submittedName>
        <fullName evidence="5">PAS domain-containing protein</fullName>
    </submittedName>
</protein>
<dbReference type="Pfam" id="PF03705">
    <property type="entry name" value="CheR_N"/>
    <property type="match status" value="1"/>
</dbReference>
<dbReference type="Pfam" id="PF13596">
    <property type="entry name" value="PAS_10"/>
    <property type="match status" value="1"/>
</dbReference>
<keyword evidence="1" id="KW-0145">Chemotaxis</keyword>
<reference evidence="5" key="1">
    <citation type="journal article" date="2021" name="PeerJ">
        <title>Extensive microbial diversity within the chicken gut microbiome revealed by metagenomics and culture.</title>
        <authorList>
            <person name="Gilroy R."/>
            <person name="Ravi A."/>
            <person name="Getino M."/>
            <person name="Pursley I."/>
            <person name="Horton D.L."/>
            <person name="Alikhan N.F."/>
            <person name="Baker D."/>
            <person name="Gharbi K."/>
            <person name="Hall N."/>
            <person name="Watson M."/>
            <person name="Adriaenssens E.M."/>
            <person name="Foster-Nyarko E."/>
            <person name="Jarju S."/>
            <person name="Secka A."/>
            <person name="Antonio M."/>
            <person name="Oren A."/>
            <person name="Chaudhuri R.R."/>
            <person name="La Ragione R."/>
            <person name="Hildebrand F."/>
            <person name="Pallen M.J."/>
        </authorList>
    </citation>
    <scope>NUCLEOTIDE SEQUENCE</scope>
    <source>
        <strain evidence="5">ChiHecec2B26-446</strain>
    </source>
</reference>
<evidence type="ECO:0000259" key="4">
    <source>
        <dbReference type="PROSITE" id="PS50123"/>
    </source>
</evidence>
<feature type="domain" description="CheR-type methyltransferase" evidence="4">
    <location>
        <begin position="203"/>
        <end position="475"/>
    </location>
</feature>
<dbReference type="SUPFAM" id="SSF57997">
    <property type="entry name" value="Tropomyosin"/>
    <property type="match status" value="1"/>
</dbReference>
<dbReference type="SMART" id="SM00138">
    <property type="entry name" value="MeTrc"/>
    <property type="match status" value="1"/>
</dbReference>
<evidence type="ECO:0000256" key="1">
    <source>
        <dbReference type="PROSITE-ProRule" id="PRU00050"/>
    </source>
</evidence>
<dbReference type="PANTHER" id="PTHR24422">
    <property type="entry name" value="CHEMOTAXIS PROTEIN METHYLTRANSFERASE"/>
    <property type="match status" value="1"/>
</dbReference>
<dbReference type="Gene3D" id="3.30.450.20">
    <property type="entry name" value="PAS domain"/>
    <property type="match status" value="1"/>
</dbReference>
<proteinExistence type="predicted"/>
<evidence type="ECO:0000313" key="6">
    <source>
        <dbReference type="Proteomes" id="UP000886752"/>
    </source>
</evidence>
<keyword evidence="2" id="KW-0175">Coiled coil</keyword>
<dbReference type="Pfam" id="PF01739">
    <property type="entry name" value="CheR"/>
    <property type="match status" value="1"/>
</dbReference>
<reference evidence="5" key="2">
    <citation type="submission" date="2021-04" db="EMBL/GenBank/DDBJ databases">
        <authorList>
            <person name="Gilroy R."/>
        </authorList>
    </citation>
    <scope>NUCLEOTIDE SEQUENCE</scope>
    <source>
        <strain evidence="5">ChiHecec2B26-446</strain>
    </source>
</reference>
<feature type="active site" evidence="1">
    <location>
        <position position="21"/>
    </location>
</feature>
<dbReference type="GO" id="GO:0006935">
    <property type="term" value="P:chemotaxis"/>
    <property type="evidence" value="ECO:0007669"/>
    <property type="project" value="UniProtKB-UniRule"/>
</dbReference>
<dbReference type="SUPFAM" id="SSF52738">
    <property type="entry name" value="Methylesterase CheB, C-terminal domain"/>
    <property type="match status" value="1"/>
</dbReference>
<dbReference type="Proteomes" id="UP000886752">
    <property type="component" value="Unassembled WGS sequence"/>
</dbReference>
<evidence type="ECO:0000256" key="2">
    <source>
        <dbReference type="SAM" id="Coils"/>
    </source>
</evidence>
<dbReference type="Pfam" id="PF01339">
    <property type="entry name" value="CheB_methylest"/>
    <property type="match status" value="1"/>
</dbReference>
<dbReference type="InterPro" id="IPR000780">
    <property type="entry name" value="CheR_MeTrfase"/>
</dbReference>
<dbReference type="InterPro" id="IPR022641">
    <property type="entry name" value="CheR_N"/>
</dbReference>
<dbReference type="GO" id="GO:0008984">
    <property type="term" value="F:protein-glutamate methylesterase activity"/>
    <property type="evidence" value="ECO:0007669"/>
    <property type="project" value="InterPro"/>
</dbReference>
<name>A0A9D1PYW3_9BACT</name>
<sequence>MTNNHTQTPSPVTNVVALGASAGGLEALQEFFSWMPENSGLSIVIIQHLSPDYKSLMAEILGKHTNMQVLQVRDQMPLEPNTVYLIPPKKNMTIQNGALHLADQVNGVINHPIDIFFTSLAESCKEHAIAVVLSGTGTDGTSGLKTIKEYGGIAIVQDPASAKFDGMPRSAISTRLADFVLAPRHIAEEILNLVNYPRISISASTSSPSSEEDLLSTIYTILQRSCGVDFTHYKRNTILRRIERRMAVTHSPTLSEFAKLISENPSEANLLVKDILIGVTRFFRDAEFFEKLKNCAIYNIIRYSEDKAQIRIWSAGCSTGEEAYSLAILFQEVLEETQTNRDIKIFATDVDSQAIEQASKGIFPESIADDVSPARLAKYFVKKNDQYLISKSVRKMIIFAPHNMLSDPPFGKLDLISCRNVLIYFQPILQKTIFSIFNSALKQGGYLFLGKSETASEYAKFFNPVALTEKIYVHRGVAKMDELAPPIFNLPNIQTVPTSIASSSRREDRSRGLENVYIQFIERFLPASVVIDSQNDIVHLFGNCSDYLNIAPGKASFNFFNMVNKDIRLIASTAINRCRTENISVTYTDIVVDYPSGRKLINLSVHPIPDNQSNFSGLLAVLFLDRETAVSTEVTEKYEINATAAQRIADLEHDLRNSKKELRTTIAELETVNEELQAANEELLTANEELQSSNEELQSVNEELYTVNSEFQQKLDELTMLADDLSNFLSSTMIGILFIDSKLNIRKFTEYIGREFQIVPQDIGRSLKIFAHSFPEEDIISDAEEVLKKLAPIDREVIGMNGRFYTMRIAPYRTTENNIRGIVITVIDSLRKNYENRQGA</sequence>
<organism evidence="5 6">
    <name type="scientific">Candidatus Desulfovibrio intestinipullorum</name>
    <dbReference type="NCBI Taxonomy" id="2838536"/>
    <lineage>
        <taxon>Bacteria</taxon>
        <taxon>Pseudomonadati</taxon>
        <taxon>Thermodesulfobacteriota</taxon>
        <taxon>Desulfovibrionia</taxon>
        <taxon>Desulfovibrionales</taxon>
        <taxon>Desulfovibrionaceae</taxon>
        <taxon>Desulfovibrio</taxon>
    </lineage>
</organism>
<dbReference type="EMBL" id="DXHV01000075">
    <property type="protein sequence ID" value="HIW01244.1"/>
    <property type="molecule type" value="Genomic_DNA"/>
</dbReference>
<dbReference type="PROSITE" id="PS50122">
    <property type="entry name" value="CHEB"/>
    <property type="match status" value="1"/>
</dbReference>
<dbReference type="SUPFAM" id="SSF53335">
    <property type="entry name" value="S-adenosyl-L-methionine-dependent methyltransferases"/>
    <property type="match status" value="1"/>
</dbReference>
<accession>A0A9D1PYW3</accession>
<dbReference type="InterPro" id="IPR035909">
    <property type="entry name" value="CheB_C"/>
</dbReference>
<dbReference type="PRINTS" id="PR00996">
    <property type="entry name" value="CHERMTFRASE"/>
</dbReference>
<dbReference type="InterPro" id="IPR000673">
    <property type="entry name" value="Sig_transdc_resp-reg_Me-estase"/>
</dbReference>
<feature type="coiled-coil region" evidence="2">
    <location>
        <begin position="641"/>
        <end position="707"/>
    </location>
</feature>
<dbReference type="Gene3D" id="3.40.50.150">
    <property type="entry name" value="Vaccinia Virus protein VP39"/>
    <property type="match status" value="1"/>
</dbReference>
<dbReference type="InterPro" id="IPR050903">
    <property type="entry name" value="Bact_Chemotaxis_MeTrfase"/>
</dbReference>
<dbReference type="SUPFAM" id="SSF47757">
    <property type="entry name" value="Chemotaxis receptor methyltransferase CheR, N-terminal domain"/>
    <property type="match status" value="1"/>
</dbReference>
<dbReference type="GO" id="GO:0000156">
    <property type="term" value="F:phosphorelay response regulator activity"/>
    <property type="evidence" value="ECO:0007669"/>
    <property type="project" value="InterPro"/>
</dbReference>
<keyword evidence="1" id="KW-0378">Hydrolase</keyword>
<feature type="active site" evidence="1">
    <location>
        <position position="48"/>
    </location>
</feature>
<evidence type="ECO:0000313" key="5">
    <source>
        <dbReference type="EMBL" id="HIW01244.1"/>
    </source>
</evidence>
<dbReference type="GO" id="GO:0005737">
    <property type="term" value="C:cytoplasm"/>
    <property type="evidence" value="ECO:0007669"/>
    <property type="project" value="InterPro"/>
</dbReference>
<evidence type="ECO:0000259" key="3">
    <source>
        <dbReference type="PROSITE" id="PS50122"/>
    </source>
</evidence>